<feature type="region of interest" description="Disordered" evidence="1">
    <location>
        <begin position="832"/>
        <end position="855"/>
    </location>
</feature>
<accession>A0A5C5ZZT1</accession>
<dbReference type="Pfam" id="PF13148">
    <property type="entry name" value="DUF3987"/>
    <property type="match status" value="1"/>
</dbReference>
<proteinExistence type="predicted"/>
<keyword evidence="3" id="KW-1185">Reference proteome</keyword>
<sequence length="863" mass="94473">MTILSHAEPTARKKTYAEQLDLHEIENALDLIAGGAVVEIRVLEGWDDNPRYTRTYSGFFDDYAAAAADLTKLRGAKGVYYTLNPVQPELLARAANRLKTQEKGGATSDTNIVSRRWLPIDADPVRPAGISASDAEHDQALERINPIAGYLKSLGWPDPVVADSGNGGHLLYRIDLPAIDDGLVARVLQALSDRFSDDTVSIDTSVANPARIWKCYGTPACKGDNVPDRPHRVARILETPADLGVVSQEQLEAVAVDKPVVTPATSSSYTMGSEFNVTDFIHRNGFEVTGPQGWQGGGRMWEFVSSPMCDHHDGAAFVGQLPNGKYTAGCRHNSCTWNWHDLRQRVEPREVKERPATKYKDPGLEWLDPSDPPQPAPEWKPFPTHLLPAPFRDLVVESASAVGCDEIMVVLPGLAALASAIGATRVAKIKDSWKPASVLWCVLVAPSGVTKSQGRTFVLAPILARQRRAMKEYEDRMSAFSVLDSEYKRDVKAWEKSKDGGPPPEAPEKPVVAEFVISDATVESLIHTLQNNPRGVLLERDELAAWLGSFDKYNSGSGDAQNWINCFGAGYMKVNRSGLAKPKYVNRAAVSVSGTIQPQILEKMLEGDNTDSGFAARLLMARPPLRAKQWTDTDVSPATEKRFADRVADLLDLEFAVDQEGEIYPQSIPLSSAARARFAAFVNKHGIEGLTRGDSERAAHAKLEEYAVRLALVLQLTEDPDAAEISDHWIEVGIELVGWFGNEAARFYRGAGETPEEKADRKLYAWIVSKGGALTVSEIQTGRKELKTASDTEVAINRLVKAGLGSWRTSSTATNKRREFVAGLRSVDSPETAEIAKSTATDQADEPPVHYGPVNDFADWEDV</sequence>
<dbReference type="InterPro" id="IPR025048">
    <property type="entry name" value="DUF3987"/>
</dbReference>
<gene>
    <name evidence="2" type="ORF">Pla108_40840</name>
</gene>
<dbReference type="Proteomes" id="UP000317421">
    <property type="component" value="Unassembled WGS sequence"/>
</dbReference>
<dbReference type="AlphaFoldDB" id="A0A5C5ZZT1"/>
<dbReference type="RefSeq" id="WP_146446756.1">
    <property type="nucleotide sequence ID" value="NZ_SJPR01000010.1"/>
</dbReference>
<evidence type="ECO:0000256" key="1">
    <source>
        <dbReference type="SAM" id="MobiDB-lite"/>
    </source>
</evidence>
<evidence type="ECO:0000313" key="3">
    <source>
        <dbReference type="Proteomes" id="UP000317421"/>
    </source>
</evidence>
<dbReference type="EMBL" id="SJPR01000010">
    <property type="protein sequence ID" value="TWT92458.1"/>
    <property type="molecule type" value="Genomic_DNA"/>
</dbReference>
<reference evidence="2 3" key="1">
    <citation type="submission" date="2019-02" db="EMBL/GenBank/DDBJ databases">
        <title>Deep-cultivation of Planctomycetes and their phenomic and genomic characterization uncovers novel biology.</title>
        <authorList>
            <person name="Wiegand S."/>
            <person name="Jogler M."/>
            <person name="Boedeker C."/>
            <person name="Pinto D."/>
            <person name="Vollmers J."/>
            <person name="Rivas-Marin E."/>
            <person name="Kohn T."/>
            <person name="Peeters S.H."/>
            <person name="Heuer A."/>
            <person name="Rast P."/>
            <person name="Oberbeckmann S."/>
            <person name="Bunk B."/>
            <person name="Jeske O."/>
            <person name="Meyerdierks A."/>
            <person name="Storesund J.E."/>
            <person name="Kallscheuer N."/>
            <person name="Luecker S."/>
            <person name="Lage O.M."/>
            <person name="Pohl T."/>
            <person name="Merkel B.J."/>
            <person name="Hornburger P."/>
            <person name="Mueller R.-W."/>
            <person name="Bruemmer F."/>
            <person name="Labrenz M."/>
            <person name="Spormann A.M."/>
            <person name="Op Den Camp H."/>
            <person name="Overmann J."/>
            <person name="Amann R."/>
            <person name="Jetten M.S.M."/>
            <person name="Mascher T."/>
            <person name="Medema M.H."/>
            <person name="Devos D.P."/>
            <person name="Kaster A.-K."/>
            <person name="Ovreas L."/>
            <person name="Rohde M."/>
            <person name="Galperin M.Y."/>
            <person name="Jogler C."/>
        </authorList>
    </citation>
    <scope>NUCLEOTIDE SEQUENCE [LARGE SCALE GENOMIC DNA]</scope>
    <source>
        <strain evidence="2 3">Pla108</strain>
    </source>
</reference>
<protein>
    <recommendedName>
        <fullName evidence="4">DUF3987 domain-containing protein</fullName>
    </recommendedName>
</protein>
<comment type="caution">
    <text evidence="2">The sequence shown here is derived from an EMBL/GenBank/DDBJ whole genome shotgun (WGS) entry which is preliminary data.</text>
</comment>
<name>A0A5C5ZZT1_9BACT</name>
<dbReference type="OrthoDB" id="279540at2"/>
<evidence type="ECO:0000313" key="2">
    <source>
        <dbReference type="EMBL" id="TWT92458.1"/>
    </source>
</evidence>
<organism evidence="2 3">
    <name type="scientific">Botrimarina colliarenosi</name>
    <dbReference type="NCBI Taxonomy" id="2528001"/>
    <lineage>
        <taxon>Bacteria</taxon>
        <taxon>Pseudomonadati</taxon>
        <taxon>Planctomycetota</taxon>
        <taxon>Planctomycetia</taxon>
        <taxon>Pirellulales</taxon>
        <taxon>Lacipirellulaceae</taxon>
        <taxon>Botrimarina</taxon>
    </lineage>
</organism>
<evidence type="ECO:0008006" key="4">
    <source>
        <dbReference type="Google" id="ProtNLM"/>
    </source>
</evidence>